<keyword evidence="12" id="KW-1185">Reference proteome</keyword>
<evidence type="ECO:0000313" key="11">
    <source>
        <dbReference type="EMBL" id="SEB80776.1"/>
    </source>
</evidence>
<organism evidence="11 12">
    <name type="scientific">Pseudomonas saponiphila</name>
    <dbReference type="NCBI Taxonomy" id="556534"/>
    <lineage>
        <taxon>Bacteria</taxon>
        <taxon>Pseudomonadati</taxon>
        <taxon>Pseudomonadota</taxon>
        <taxon>Gammaproteobacteria</taxon>
        <taxon>Pseudomonadales</taxon>
        <taxon>Pseudomonadaceae</taxon>
        <taxon>Pseudomonas</taxon>
    </lineage>
</organism>
<dbReference type="InterPro" id="IPR045584">
    <property type="entry name" value="Pilin-like"/>
</dbReference>
<evidence type="ECO:0000256" key="3">
    <source>
        <dbReference type="ARBA" id="ARBA00022475"/>
    </source>
</evidence>
<dbReference type="PROSITE" id="PS00409">
    <property type="entry name" value="PROKAR_NTER_METHYL"/>
    <property type="match status" value="1"/>
</dbReference>
<dbReference type="PANTHER" id="PTHR38779">
    <property type="entry name" value="TYPE II SECRETION SYSTEM PROTEIN I-RELATED"/>
    <property type="match status" value="1"/>
</dbReference>
<feature type="transmembrane region" description="Helical" evidence="9">
    <location>
        <begin position="12"/>
        <end position="32"/>
    </location>
</feature>
<dbReference type="InterPro" id="IPR010052">
    <property type="entry name" value="T2SS_protein-GspI"/>
</dbReference>
<reference evidence="12" key="1">
    <citation type="submission" date="2016-10" db="EMBL/GenBank/DDBJ databases">
        <authorList>
            <person name="Varghese N."/>
            <person name="Submissions S."/>
        </authorList>
    </citation>
    <scope>NUCLEOTIDE SEQUENCE [LARGE SCALE GENOMIC DNA]</scope>
    <source>
        <strain evidence="12">DSM 9751</strain>
    </source>
</reference>
<dbReference type="InterPro" id="IPR003413">
    <property type="entry name" value="T2SS_GspI_C"/>
</dbReference>
<keyword evidence="7 9" id="KW-1133">Transmembrane helix</keyword>
<dbReference type="RefSeq" id="WP_256596333.1">
    <property type="nucleotide sequence ID" value="NZ_FNTJ01000001.1"/>
</dbReference>
<evidence type="ECO:0000256" key="9">
    <source>
        <dbReference type="RuleBase" id="RU368030"/>
    </source>
</evidence>
<dbReference type="SUPFAM" id="SSF54523">
    <property type="entry name" value="Pili subunits"/>
    <property type="match status" value="1"/>
</dbReference>
<evidence type="ECO:0000313" key="12">
    <source>
        <dbReference type="Proteomes" id="UP000198982"/>
    </source>
</evidence>
<keyword evidence="4 9" id="KW-0488">Methylation</keyword>
<evidence type="ECO:0000256" key="6">
    <source>
        <dbReference type="ARBA" id="ARBA00022692"/>
    </source>
</evidence>
<dbReference type="NCBIfam" id="TIGR02532">
    <property type="entry name" value="IV_pilin_GFxxxE"/>
    <property type="match status" value="1"/>
</dbReference>
<dbReference type="NCBIfam" id="TIGR01707">
    <property type="entry name" value="gspI"/>
    <property type="match status" value="1"/>
</dbReference>
<dbReference type="AlphaFoldDB" id="A0A1H4MCN1"/>
<proteinExistence type="inferred from homology"/>
<evidence type="ECO:0000256" key="1">
    <source>
        <dbReference type="ARBA" id="ARBA00004377"/>
    </source>
</evidence>
<dbReference type="Gene3D" id="3.30.1300.30">
    <property type="entry name" value="GSPII I/J protein-like"/>
    <property type="match status" value="1"/>
</dbReference>
<dbReference type="GO" id="GO:0005886">
    <property type="term" value="C:plasma membrane"/>
    <property type="evidence" value="ECO:0007669"/>
    <property type="project" value="UniProtKB-SubCell"/>
</dbReference>
<accession>A0A1H4MCN1</accession>
<comment type="similarity">
    <text evidence="2 9">Belongs to the GSP I family.</text>
</comment>
<evidence type="ECO:0000256" key="5">
    <source>
        <dbReference type="ARBA" id="ARBA00022519"/>
    </source>
</evidence>
<evidence type="ECO:0000259" key="10">
    <source>
        <dbReference type="Pfam" id="PF02501"/>
    </source>
</evidence>
<evidence type="ECO:0000256" key="7">
    <source>
        <dbReference type="ARBA" id="ARBA00022989"/>
    </source>
</evidence>
<dbReference type="EMBL" id="FNTJ01000001">
    <property type="protein sequence ID" value="SEB80776.1"/>
    <property type="molecule type" value="Genomic_DNA"/>
</dbReference>
<sequence>MKPRTERGFTLLEVMVALAIFATVSIALFSAIQHVAINSGNLAERTQATWIADNYLNELRSGMQPPSVGRQQRQVEFGGRSWWLFSEIEAAPDSRLLKVNLRVSAEQDPQRARQYSRAQLLGYIEANP</sequence>
<protein>
    <recommendedName>
        <fullName evidence="9">Type II secretion system protein I</fullName>
        <shortName evidence="9">T2SS minor pseudopilin I</shortName>
    </recommendedName>
</protein>
<keyword evidence="5 9" id="KW-0997">Cell inner membrane</keyword>
<dbReference type="PANTHER" id="PTHR38779:SF2">
    <property type="entry name" value="TYPE II SECRETION SYSTEM PROTEIN I-RELATED"/>
    <property type="match status" value="1"/>
</dbReference>
<evidence type="ECO:0000256" key="4">
    <source>
        <dbReference type="ARBA" id="ARBA00022481"/>
    </source>
</evidence>
<keyword evidence="6 9" id="KW-0812">Transmembrane</keyword>
<evidence type="ECO:0000256" key="2">
    <source>
        <dbReference type="ARBA" id="ARBA00008358"/>
    </source>
</evidence>
<evidence type="ECO:0000256" key="8">
    <source>
        <dbReference type="ARBA" id="ARBA00023136"/>
    </source>
</evidence>
<gene>
    <name evidence="11" type="ORF">SAMN05216178_2332</name>
</gene>
<name>A0A1H4MCN1_9PSED</name>
<keyword evidence="3" id="KW-1003">Cell membrane</keyword>
<feature type="domain" description="Type II secretion system protein GspI C-terminal" evidence="10">
    <location>
        <begin position="42"/>
        <end position="112"/>
    </location>
</feature>
<dbReference type="GO" id="GO:0015628">
    <property type="term" value="P:protein secretion by the type II secretion system"/>
    <property type="evidence" value="ECO:0007669"/>
    <property type="project" value="UniProtKB-UniRule"/>
</dbReference>
<comment type="subcellular location">
    <subcellularLocation>
        <location evidence="1 9">Cell inner membrane</location>
        <topology evidence="1 9">Single-pass membrane protein</topology>
    </subcellularLocation>
</comment>
<comment type="subunit">
    <text evidence="9">Type II secretion is composed of four main components: the outer membrane complex, the inner membrane complex, the cytoplasmic secretion ATPase and the periplasm-spanning pseudopilus.</text>
</comment>
<comment type="function">
    <text evidence="9">Component of the type II secretion system required for the energy-dependent secretion of extracellular factors such as proteases and toxins from the periplasm.</text>
</comment>
<comment type="PTM">
    <text evidence="9">Cleaved by prepilin peptidase.</text>
</comment>
<dbReference type="GO" id="GO:0015627">
    <property type="term" value="C:type II protein secretion system complex"/>
    <property type="evidence" value="ECO:0007669"/>
    <property type="project" value="UniProtKB-UniRule"/>
</dbReference>
<dbReference type="Proteomes" id="UP000198982">
    <property type="component" value="Unassembled WGS sequence"/>
</dbReference>
<dbReference type="Pfam" id="PF02501">
    <property type="entry name" value="T2SSI"/>
    <property type="match status" value="1"/>
</dbReference>
<dbReference type="InterPro" id="IPR012902">
    <property type="entry name" value="N_methyl_site"/>
</dbReference>
<dbReference type="Pfam" id="PF07963">
    <property type="entry name" value="N_methyl"/>
    <property type="match status" value="1"/>
</dbReference>
<keyword evidence="8 9" id="KW-0472">Membrane</keyword>